<dbReference type="HOGENOM" id="CLU_1323588_0_0_1"/>
<dbReference type="CDD" id="cd06849">
    <property type="entry name" value="lipoyl_domain"/>
    <property type="match status" value="1"/>
</dbReference>
<reference evidence="6" key="1">
    <citation type="submission" date="2025-08" db="UniProtKB">
        <authorList>
            <consortium name="Ensembl"/>
        </authorList>
    </citation>
    <scope>IDENTIFICATION</scope>
</reference>
<evidence type="ECO:0000256" key="1">
    <source>
        <dbReference type="ARBA" id="ARBA00007317"/>
    </source>
</evidence>
<dbReference type="AlphaFoldDB" id="S4RBL1"/>
<protein>
    <submittedName>
        <fullName evidence="6">Dihydrolipoamide S-succinyltransferase</fullName>
    </submittedName>
</protein>
<dbReference type="SUPFAM" id="SSF51230">
    <property type="entry name" value="Single hybrid motif"/>
    <property type="match status" value="1"/>
</dbReference>
<feature type="region of interest" description="Disordered" evidence="4">
    <location>
        <begin position="160"/>
        <end position="208"/>
    </location>
</feature>
<feature type="domain" description="Lipoyl-binding" evidence="5">
    <location>
        <begin position="72"/>
        <end position="146"/>
    </location>
</feature>
<dbReference type="STRING" id="7757.ENSPMAP00000002592"/>
<feature type="compositionally biased region" description="Low complexity" evidence="4">
    <location>
        <begin position="160"/>
        <end position="190"/>
    </location>
</feature>
<dbReference type="PROSITE" id="PS00189">
    <property type="entry name" value="LIPOYL"/>
    <property type="match status" value="1"/>
</dbReference>
<dbReference type="InterPro" id="IPR003016">
    <property type="entry name" value="2-oxoA_DH_lipoyl-BS"/>
</dbReference>
<evidence type="ECO:0000259" key="5">
    <source>
        <dbReference type="PROSITE" id="PS50968"/>
    </source>
</evidence>
<evidence type="ECO:0000256" key="3">
    <source>
        <dbReference type="ARBA" id="ARBA00022946"/>
    </source>
</evidence>
<dbReference type="GO" id="GO:0004149">
    <property type="term" value="F:dihydrolipoyllysine-residue succinyltransferase activity"/>
    <property type="evidence" value="ECO:0007669"/>
    <property type="project" value="TreeGrafter"/>
</dbReference>
<name>S4RBL1_PETMA</name>
<dbReference type="InterPro" id="IPR011053">
    <property type="entry name" value="Single_hybrid_motif"/>
</dbReference>
<dbReference type="GO" id="GO:0006099">
    <property type="term" value="P:tricarboxylic acid cycle"/>
    <property type="evidence" value="ECO:0007669"/>
    <property type="project" value="TreeGrafter"/>
</dbReference>
<evidence type="ECO:0000313" key="6">
    <source>
        <dbReference type="Ensembl" id="ENSPMAP00000002592.1"/>
    </source>
</evidence>
<dbReference type="PANTHER" id="PTHR43416:SF5">
    <property type="entry name" value="DIHYDROLIPOYLLYSINE-RESIDUE SUCCINYLTRANSFERASE COMPONENT OF 2-OXOGLUTARATE DEHYDROGENASE COMPLEX, MITOCHONDRIAL"/>
    <property type="match status" value="1"/>
</dbReference>
<dbReference type="Gene3D" id="2.40.50.100">
    <property type="match status" value="1"/>
</dbReference>
<keyword evidence="3" id="KW-0809">Transit peptide</keyword>
<feature type="compositionally biased region" description="Pro residues" evidence="4">
    <location>
        <begin position="191"/>
        <end position="201"/>
    </location>
</feature>
<keyword evidence="2" id="KW-0450">Lipoyl</keyword>
<dbReference type="Pfam" id="PF00364">
    <property type="entry name" value="Biotin_lipoyl"/>
    <property type="match status" value="1"/>
</dbReference>
<evidence type="ECO:0000256" key="4">
    <source>
        <dbReference type="SAM" id="MobiDB-lite"/>
    </source>
</evidence>
<dbReference type="InterPro" id="IPR050537">
    <property type="entry name" value="2-oxoacid_dehydrogenase"/>
</dbReference>
<dbReference type="InterPro" id="IPR000089">
    <property type="entry name" value="Biotin_lipoyl"/>
</dbReference>
<evidence type="ECO:0000256" key="2">
    <source>
        <dbReference type="ARBA" id="ARBA00022823"/>
    </source>
</evidence>
<dbReference type="Ensembl" id="ENSPMAT00000002604.1">
    <property type="protein sequence ID" value="ENSPMAP00000002592.1"/>
    <property type="gene ID" value="ENSPMAG00000002362.1"/>
</dbReference>
<organism evidence="6">
    <name type="scientific">Petromyzon marinus</name>
    <name type="common">Sea lamprey</name>
    <dbReference type="NCBI Taxonomy" id="7757"/>
    <lineage>
        <taxon>Eukaryota</taxon>
        <taxon>Metazoa</taxon>
        <taxon>Chordata</taxon>
        <taxon>Craniata</taxon>
        <taxon>Vertebrata</taxon>
        <taxon>Cyclostomata</taxon>
        <taxon>Hyperoartia</taxon>
        <taxon>Petromyzontiformes</taxon>
        <taxon>Petromyzontidae</taxon>
        <taxon>Petromyzon</taxon>
    </lineage>
</organism>
<comment type="similarity">
    <text evidence="1">Belongs to the 2-oxoacid dehydrogenase family.</text>
</comment>
<dbReference type="PROSITE" id="PS50968">
    <property type="entry name" value="BIOTINYL_LIPOYL"/>
    <property type="match status" value="1"/>
</dbReference>
<reference evidence="6" key="2">
    <citation type="submission" date="2025-09" db="UniProtKB">
        <authorList>
            <consortium name="Ensembl"/>
        </authorList>
    </citation>
    <scope>IDENTIFICATION</scope>
</reference>
<dbReference type="GO" id="GO:0005739">
    <property type="term" value="C:mitochondrion"/>
    <property type="evidence" value="ECO:0007669"/>
    <property type="project" value="TreeGrafter"/>
</dbReference>
<dbReference type="GeneTree" id="ENSGT00930000151014"/>
<proteinExistence type="inferred from homology"/>
<sequence>ALPRSTCKLRATHSDFRKSKWPLAGHFMAPRNDGHRGPPLEGAPENRFLFHSSVENWSVRSFKTSAYFCEEVRVINTPAFAESVTEGDVRWEKAVGDFVKEDEVVCEIETDKTSIQVPAPSSGVIQELLVEDGGRVEAGNPLFKLKITGRRRADAGAAAVAKPAAQAPAAAKPAAEAAAPQAPSGAGPIPTTMPPVPPVPKKPLESTP</sequence>
<accession>S4RBL1</accession>
<dbReference type="PANTHER" id="PTHR43416">
    <property type="entry name" value="DIHYDROLIPOYLLYSINE-RESIDUE SUCCINYLTRANSFERASE COMPONENT OF 2-OXOGLUTARATE DEHYDROGENASE COMPLEX, MITOCHONDRIAL-RELATED"/>
    <property type="match status" value="1"/>
</dbReference>